<gene>
    <name evidence="2" type="ORF">DEM27_02840</name>
</gene>
<evidence type="ECO:0000313" key="2">
    <source>
        <dbReference type="EMBL" id="PWE58138.1"/>
    </source>
</evidence>
<reference evidence="2 3" key="1">
    <citation type="submission" date="2018-05" db="EMBL/GenBank/DDBJ databases">
        <title>The draft genome of strain NS-104.</title>
        <authorList>
            <person name="Hang P."/>
            <person name="Jiang J."/>
        </authorList>
    </citation>
    <scope>NUCLEOTIDE SEQUENCE [LARGE SCALE GENOMIC DNA]</scope>
    <source>
        <strain evidence="2 3">NS-104</strain>
    </source>
</reference>
<evidence type="ECO:0000313" key="3">
    <source>
        <dbReference type="Proteomes" id="UP000245252"/>
    </source>
</evidence>
<dbReference type="InterPro" id="IPR038255">
    <property type="entry name" value="PBS_linker_sf"/>
</dbReference>
<dbReference type="EMBL" id="QFBC01000001">
    <property type="protein sequence ID" value="PWE58138.1"/>
    <property type="molecule type" value="Genomic_DNA"/>
</dbReference>
<dbReference type="Gene3D" id="2.115.10.10">
    <property type="entry name" value="Tachylectin 2"/>
    <property type="match status" value="1"/>
</dbReference>
<sequence>MANAYFVTSQGELGLADFSNRTISVLAKTANTYTDIAINKSGDLYAVTFDSLYKLNLSGSSVTEQKVLSFSAGSMNALEFAADGSLYAGGGSSVYKIDIGAQTTTRIDSFNSTSAGDIYIQRNELVISTNAEDLLSINLQNGAEAVAFNNIPSNLFGLAKTSDSLFGFYNKTVVEFDIEAQTFGQVAFTGTLPSGVFWGATSIDQFRDPSLPGKVETINGSAALDHITKPFTKFDISFVEISGSTVVIQFGDVERLTLNSVERVDLLQGTLAFDLDGNAGQSYRIYQAAFDRAPDSAGLSYWIKSMDGGTQLIDVASGFVGSQEFQSIYGADSTDTDFVGRLYLNVLGREGETAGIAYWTGELQHGTSRAQVLAGFSESQENVVGVAPAISEGIWYS</sequence>
<organism evidence="2 3">
    <name type="scientific">Metarhizobium album</name>
    <dbReference type="NCBI Taxonomy" id="2182425"/>
    <lineage>
        <taxon>Bacteria</taxon>
        <taxon>Pseudomonadati</taxon>
        <taxon>Pseudomonadota</taxon>
        <taxon>Alphaproteobacteria</taxon>
        <taxon>Hyphomicrobiales</taxon>
        <taxon>Rhizobiaceae</taxon>
        <taxon>Metarhizobium</taxon>
    </lineage>
</organism>
<protein>
    <recommendedName>
        <fullName evidence="1">DUF4214 domain-containing protein</fullName>
    </recommendedName>
</protein>
<evidence type="ECO:0000259" key="1">
    <source>
        <dbReference type="Pfam" id="PF13946"/>
    </source>
</evidence>
<dbReference type="OrthoDB" id="223957at2"/>
<dbReference type="InterPro" id="IPR025282">
    <property type="entry name" value="DUF4214"/>
</dbReference>
<name>A0A2U2DXU3_9HYPH</name>
<comment type="caution">
    <text evidence="2">The sequence shown here is derived from an EMBL/GenBank/DDBJ whole genome shotgun (WGS) entry which is preliminary data.</text>
</comment>
<dbReference type="Proteomes" id="UP000245252">
    <property type="component" value="Unassembled WGS sequence"/>
</dbReference>
<keyword evidence="3" id="KW-1185">Reference proteome</keyword>
<dbReference type="Pfam" id="PF13946">
    <property type="entry name" value="DUF4214"/>
    <property type="match status" value="1"/>
</dbReference>
<accession>A0A2U2DXU3</accession>
<proteinExistence type="predicted"/>
<dbReference type="Gene3D" id="1.10.3130.20">
    <property type="entry name" value="Phycobilisome linker domain"/>
    <property type="match status" value="1"/>
</dbReference>
<dbReference type="AlphaFoldDB" id="A0A2U2DXU3"/>
<dbReference type="SUPFAM" id="SSF63829">
    <property type="entry name" value="Calcium-dependent phosphotriesterase"/>
    <property type="match status" value="1"/>
</dbReference>
<dbReference type="RefSeq" id="WP_109456655.1">
    <property type="nucleotide sequence ID" value="NZ_QFBC01000001.1"/>
</dbReference>
<feature type="domain" description="DUF4214" evidence="1">
    <location>
        <begin position="316"/>
        <end position="383"/>
    </location>
</feature>